<dbReference type="Proteomes" id="UP000033057">
    <property type="component" value="Chromosome"/>
</dbReference>
<dbReference type="EMBL" id="LT549890">
    <property type="protein sequence ID" value="SAI83566.1"/>
    <property type="molecule type" value="Genomic_DNA"/>
</dbReference>
<reference evidence="24 25" key="4">
    <citation type="journal article" date="2018" name="Proc. Natl. Acad. Sci. U.S.A.">
        <title>Nonmutational mechanism of inheritance in the Archaeon Sulfolobus solfataricus.</title>
        <authorList>
            <person name="Payne S."/>
            <person name="McCarthy S."/>
            <person name="Johnson T."/>
            <person name="North E."/>
            <person name="Blum P."/>
        </authorList>
    </citation>
    <scope>NUCLEOTIDE SEQUENCE [LARGE SCALE GENOMIC DNA]</scope>
    <source>
        <strain evidence="12 24">SARC-H</strain>
        <strain evidence="13 28">SARC-I</strain>
        <strain evidence="15 29">SARC-N</strain>
        <strain evidence="16 30">SARC-O</strain>
        <strain evidence="17 25">SUL120</strain>
        <strain evidence="11 26">SULG</strain>
        <strain evidence="14 27">SULM</strain>
    </source>
</reference>
<dbReference type="InterPro" id="IPR005115">
    <property type="entry name" value="Gly_transporter"/>
</dbReference>
<accession>A0A0E3MGX1</accession>
<evidence type="ECO:0000313" key="24">
    <source>
        <dbReference type="Proteomes" id="UP000267993"/>
    </source>
</evidence>
<keyword evidence="3 6" id="KW-0812">Transmembrane</keyword>
<evidence type="ECO:0000313" key="30">
    <source>
        <dbReference type="Proteomes" id="UP000282269"/>
    </source>
</evidence>
<evidence type="ECO:0000313" key="15">
    <source>
        <dbReference type="EMBL" id="AZF78310.1"/>
    </source>
</evidence>
<dbReference type="EMBL" id="CP033237">
    <property type="protein sequence ID" value="AZF73078.1"/>
    <property type="molecule type" value="Genomic_DNA"/>
</dbReference>
<dbReference type="RefSeq" id="WP_009989639.1">
    <property type="nucleotide sequence ID" value="NZ_CP011055.2"/>
</dbReference>
<evidence type="ECO:0000313" key="16">
    <source>
        <dbReference type="EMBL" id="AZF80916.1"/>
    </source>
</evidence>
<dbReference type="SMR" id="A0A0E3MGX1"/>
<dbReference type="OrthoDB" id="116318at2157"/>
<dbReference type="Proteomes" id="UP000076770">
    <property type="component" value="Chromosome i"/>
</dbReference>
<reference evidence="18 31" key="6">
    <citation type="journal article" date="2020" name="Nat. Commun.">
        <title>The structures of two archaeal type IV pili illuminate evolutionary relationships.</title>
        <authorList>
            <person name="Wang F."/>
            <person name="Baquero D.P."/>
            <person name="Su Z."/>
            <person name="Beltran L.C."/>
            <person name="Prangishvili D."/>
            <person name="Krupovic M."/>
            <person name="Egelman E.H."/>
        </authorList>
    </citation>
    <scope>NUCLEOTIDE SEQUENCE [LARGE SCALE GENOMIC DNA]</scope>
    <source>
        <strain evidence="18 31">POZ149</strain>
    </source>
</reference>
<dbReference type="Proteomes" id="UP000594632">
    <property type="component" value="Chromosome"/>
</dbReference>
<dbReference type="Proteomes" id="UP000282269">
    <property type="component" value="Chromosome"/>
</dbReference>
<dbReference type="EMBL" id="CP033236">
    <property type="protein sequence ID" value="AZF70458.1"/>
    <property type="molecule type" value="Genomic_DNA"/>
</dbReference>
<dbReference type="EMBL" id="CP011057">
    <property type="protein sequence ID" value="AKA78762.1"/>
    <property type="molecule type" value="Genomic_DNA"/>
</dbReference>
<evidence type="ECO:0000256" key="2">
    <source>
        <dbReference type="ARBA" id="ARBA00022475"/>
    </source>
</evidence>
<feature type="transmembrane region" description="Helical" evidence="6">
    <location>
        <begin position="120"/>
        <end position="140"/>
    </location>
</feature>
<feature type="transmembrane region" description="Helical" evidence="6">
    <location>
        <begin position="29"/>
        <end position="52"/>
    </location>
</feature>
<dbReference type="Proteomes" id="UP000033085">
    <property type="component" value="Chromosome"/>
</dbReference>
<dbReference type="GeneID" id="1455268"/>
<dbReference type="KEGG" id="ssol:SULB_1029"/>
<evidence type="ECO:0000313" key="31">
    <source>
        <dbReference type="Proteomes" id="UP000594632"/>
    </source>
</evidence>
<dbReference type="KEGG" id="ssoa:SULA_1027"/>
<dbReference type="OMA" id="DRRPFYW"/>
<dbReference type="EMBL" id="CP011056">
    <property type="protein sequence ID" value="AKA76069.1"/>
    <property type="molecule type" value="Genomic_DNA"/>
</dbReference>
<dbReference type="EMBL" id="CP033241">
    <property type="protein sequence ID" value="AZF83556.1"/>
    <property type="molecule type" value="Genomic_DNA"/>
</dbReference>
<reference evidence="23" key="3">
    <citation type="submission" date="2016-04" db="EMBL/GenBank/DDBJ databases">
        <authorList>
            <person name="Shah S.A."/>
            <person name="Garrett R.A."/>
        </authorList>
    </citation>
    <scope>NUCLEOTIDE SEQUENCE [LARGE SCALE GENOMIC DNA]</scope>
    <source>
        <strain evidence="23">ATCC 35091 / DSM 1616 / JCM 8930 / NBRC 15331 / P1</strain>
    </source>
</reference>
<gene>
    <name evidence="18" type="ORF">HFC64_11525</name>
    <name evidence="19" type="ORF">SSOP1_0012</name>
    <name evidence="10" type="ORF">SULA_1027</name>
    <name evidence="8" type="ORF">SULB_1029</name>
    <name evidence="9" type="ORF">SULC_1028</name>
    <name evidence="11" type="ORF">SULG_05045</name>
    <name evidence="12" type="ORF">SULH_05045</name>
    <name evidence="13" type="ORF">SULI_05045</name>
    <name evidence="14" type="ORF">SULM_05045</name>
    <name evidence="15" type="ORF">SULN_05045</name>
    <name evidence="16" type="ORF">SULO_05055</name>
    <name evidence="17" type="ORF">SULZ_05290</name>
</gene>
<dbReference type="PATRIC" id="fig|2287.6.peg.1089"/>
<evidence type="ECO:0000313" key="29">
    <source>
        <dbReference type="Proteomes" id="UP000278715"/>
    </source>
</evidence>
<name>A0A0E3MGX1_SACSO</name>
<feature type="transmembrane region" description="Helical" evidence="6">
    <location>
        <begin position="93"/>
        <end position="114"/>
    </location>
</feature>
<evidence type="ECO:0000313" key="9">
    <source>
        <dbReference type="EMBL" id="AKA76069.1"/>
    </source>
</evidence>
<dbReference type="KEGG" id="ssof:SULC_1028"/>
<evidence type="ECO:0000313" key="18">
    <source>
        <dbReference type="EMBL" id="QPG50350.1"/>
    </source>
</evidence>
<feature type="transmembrane region" description="Helical" evidence="6">
    <location>
        <begin position="177"/>
        <end position="195"/>
    </location>
</feature>
<dbReference type="AlphaFoldDB" id="A0A0E3MGX1"/>
<evidence type="ECO:0000313" key="12">
    <source>
        <dbReference type="EMBL" id="AZF70458.1"/>
    </source>
</evidence>
<dbReference type="EMBL" id="CP033240">
    <property type="protein sequence ID" value="AZF80916.1"/>
    <property type="molecule type" value="Genomic_DNA"/>
</dbReference>
<dbReference type="Proteomes" id="UP000033106">
    <property type="component" value="Chromosome"/>
</dbReference>
<dbReference type="PANTHER" id="PTHR30506:SF3">
    <property type="entry name" value="UPF0126 INNER MEMBRANE PROTEIN YADS-RELATED"/>
    <property type="match status" value="1"/>
</dbReference>
<reference evidence="10" key="5">
    <citation type="submission" date="2018-10" db="EMBL/GenBank/DDBJ databases">
        <authorList>
            <person name="McCarthy S."/>
            <person name="Gradnigo J."/>
            <person name="Johnson T."/>
            <person name="Payne S."/>
            <person name="Lipzen A."/>
            <person name="Schackwitz W."/>
            <person name="Martin J."/>
            <person name="Moriyama E."/>
            <person name="Blum P."/>
        </authorList>
    </citation>
    <scope>NUCLEOTIDE SEQUENCE</scope>
    <source>
        <strain evidence="8">SARC-B</strain>
        <strain evidence="9">SARC-C</strain>
        <strain evidence="10">SULA</strain>
    </source>
</reference>
<feature type="domain" description="Glycine transporter" evidence="7">
    <location>
        <begin position="95"/>
        <end position="167"/>
    </location>
</feature>
<dbReference type="EMBL" id="CP033239">
    <property type="protein sequence ID" value="AZF78310.1"/>
    <property type="molecule type" value="Genomic_DNA"/>
</dbReference>
<evidence type="ECO:0000256" key="6">
    <source>
        <dbReference type="SAM" id="Phobius"/>
    </source>
</evidence>
<evidence type="ECO:0000313" key="23">
    <source>
        <dbReference type="Proteomes" id="UP000076770"/>
    </source>
</evidence>
<evidence type="ECO:0000313" key="19">
    <source>
        <dbReference type="EMBL" id="SAI83566.1"/>
    </source>
</evidence>
<evidence type="ECO:0000313" key="25">
    <source>
        <dbReference type="Proteomes" id="UP000269431"/>
    </source>
</evidence>
<evidence type="ECO:0000259" key="7">
    <source>
        <dbReference type="Pfam" id="PF03458"/>
    </source>
</evidence>
<reference evidence="19" key="2">
    <citation type="submission" date="2016-04" db="EMBL/GenBank/DDBJ databases">
        <authorList>
            <person name="Evans L.H."/>
            <person name="Alamgir A."/>
            <person name="Owens N."/>
            <person name="Weber N.D."/>
            <person name="Virtaneva K."/>
            <person name="Barbian K."/>
            <person name="Babar A."/>
            <person name="Rosenke K."/>
        </authorList>
    </citation>
    <scope>NUCLEOTIDE SEQUENCE</scope>
    <source>
        <strain evidence="19">P1</strain>
    </source>
</reference>
<dbReference type="GO" id="GO:0005886">
    <property type="term" value="C:plasma membrane"/>
    <property type="evidence" value="ECO:0007669"/>
    <property type="project" value="UniProtKB-SubCell"/>
</dbReference>
<dbReference type="Pfam" id="PF03458">
    <property type="entry name" value="Gly_transporter"/>
    <property type="match status" value="2"/>
</dbReference>
<dbReference type="Proteomes" id="UP000269431">
    <property type="component" value="Chromosome"/>
</dbReference>
<feature type="domain" description="Glycine transporter" evidence="7">
    <location>
        <begin position="7"/>
        <end position="81"/>
    </location>
</feature>
<dbReference type="EMBL" id="CP033235">
    <property type="protein sequence ID" value="AZF67838.1"/>
    <property type="molecule type" value="Genomic_DNA"/>
</dbReference>
<dbReference type="Proteomes" id="UP000273443">
    <property type="component" value="Chromosome"/>
</dbReference>
<evidence type="ECO:0000256" key="1">
    <source>
        <dbReference type="ARBA" id="ARBA00004651"/>
    </source>
</evidence>
<evidence type="ECO:0000256" key="5">
    <source>
        <dbReference type="ARBA" id="ARBA00023136"/>
    </source>
</evidence>
<evidence type="ECO:0000313" key="13">
    <source>
        <dbReference type="EMBL" id="AZF73078.1"/>
    </source>
</evidence>
<evidence type="ECO:0000313" key="22">
    <source>
        <dbReference type="Proteomes" id="UP000033106"/>
    </source>
</evidence>
<keyword evidence="4 6" id="KW-1133">Transmembrane helix</keyword>
<dbReference type="GeneID" id="44128973"/>
<sequence>MYMILELLNIIGIIAFTISGSLKGTNKGLDIFGVVTLGVITSYAGGIIADILLGIYPPQILKELNYLLLSVGISIFVFYFYKWLQTNPIKMIIAISDAVGLSTFATLGASLAYSYGLNPISVGLIAAIVGTGGGVIRDVLVNEIPMVLTKEIYATAALLSGFIYYFTTPYLHHDSLFVAFLGSFLLRILSIKYNFNLPKREDNKS</sequence>
<dbReference type="PANTHER" id="PTHR30506">
    <property type="entry name" value="INNER MEMBRANE PROTEIN"/>
    <property type="match status" value="1"/>
</dbReference>
<protein>
    <submittedName>
        <fullName evidence="19">Membrane protein</fullName>
    </submittedName>
    <submittedName>
        <fullName evidence="10">Trimeric intracellular cation channel family protein</fullName>
    </submittedName>
</protein>
<evidence type="ECO:0000313" key="27">
    <source>
        <dbReference type="Proteomes" id="UP000273443"/>
    </source>
</evidence>
<feature type="transmembrane region" description="Helical" evidence="6">
    <location>
        <begin position="6"/>
        <end position="22"/>
    </location>
</feature>
<dbReference type="Proteomes" id="UP000275843">
    <property type="component" value="Chromosome"/>
</dbReference>
<keyword evidence="2" id="KW-1003">Cell membrane</keyword>
<evidence type="ECO:0000313" key="21">
    <source>
        <dbReference type="Proteomes" id="UP000033085"/>
    </source>
</evidence>
<evidence type="ECO:0000313" key="26">
    <source>
        <dbReference type="Proteomes" id="UP000273194"/>
    </source>
</evidence>
<dbReference type="EMBL" id="CP033238">
    <property type="protein sequence ID" value="AZF75703.1"/>
    <property type="molecule type" value="Genomic_DNA"/>
</dbReference>
<evidence type="ECO:0000256" key="4">
    <source>
        <dbReference type="ARBA" id="ARBA00022989"/>
    </source>
</evidence>
<evidence type="ECO:0000256" key="3">
    <source>
        <dbReference type="ARBA" id="ARBA00022692"/>
    </source>
</evidence>
<organism evidence="10 22">
    <name type="scientific">Saccharolobus solfataricus</name>
    <name type="common">Sulfolobus solfataricus</name>
    <dbReference type="NCBI Taxonomy" id="2287"/>
    <lineage>
        <taxon>Archaea</taxon>
        <taxon>Thermoproteota</taxon>
        <taxon>Thermoprotei</taxon>
        <taxon>Sulfolobales</taxon>
        <taxon>Sulfolobaceae</taxon>
        <taxon>Saccharolobus</taxon>
    </lineage>
</organism>
<dbReference type="EMBL" id="CP011055">
    <property type="protein sequence ID" value="AKA73370.1"/>
    <property type="molecule type" value="Genomic_DNA"/>
</dbReference>
<proteinExistence type="predicted"/>
<evidence type="ECO:0000313" key="11">
    <source>
        <dbReference type="EMBL" id="AZF67838.1"/>
    </source>
</evidence>
<evidence type="ECO:0000313" key="10">
    <source>
        <dbReference type="EMBL" id="AKA78762.1"/>
    </source>
</evidence>
<dbReference type="EMBL" id="CP050869">
    <property type="protein sequence ID" value="QPG50350.1"/>
    <property type="molecule type" value="Genomic_DNA"/>
</dbReference>
<feature type="transmembrane region" description="Helical" evidence="6">
    <location>
        <begin position="64"/>
        <end position="81"/>
    </location>
</feature>
<feature type="transmembrane region" description="Helical" evidence="6">
    <location>
        <begin position="152"/>
        <end position="171"/>
    </location>
</feature>
<evidence type="ECO:0000313" key="20">
    <source>
        <dbReference type="Proteomes" id="UP000033057"/>
    </source>
</evidence>
<dbReference type="Proteomes" id="UP000267993">
    <property type="component" value="Chromosome"/>
</dbReference>
<dbReference type="Proteomes" id="UP000278715">
    <property type="component" value="Chromosome"/>
</dbReference>
<evidence type="ECO:0000313" key="8">
    <source>
        <dbReference type="EMBL" id="AKA73370.1"/>
    </source>
</evidence>
<evidence type="ECO:0000313" key="28">
    <source>
        <dbReference type="Proteomes" id="UP000275843"/>
    </source>
</evidence>
<evidence type="ECO:0000313" key="17">
    <source>
        <dbReference type="EMBL" id="AZF83556.1"/>
    </source>
</evidence>
<comment type="subcellular location">
    <subcellularLocation>
        <location evidence="1">Cell membrane</location>
        <topology evidence="1">Multi-pass membrane protein</topology>
    </subcellularLocation>
</comment>
<dbReference type="Proteomes" id="UP000273194">
    <property type="component" value="Chromosome"/>
</dbReference>
<keyword evidence="5 6" id="KW-0472">Membrane</keyword>
<evidence type="ECO:0000313" key="14">
    <source>
        <dbReference type="EMBL" id="AZF75703.1"/>
    </source>
</evidence>
<reference evidence="20 21" key="1">
    <citation type="journal article" date="2015" name="Genome Announc.">
        <title>Complete Genome Sequence of Sulfolobus solfataricus Strain 98/2 and Evolved Derivatives.</title>
        <authorList>
            <person name="McCarthy S."/>
            <person name="Gradnigo J."/>
            <person name="Johnson T."/>
            <person name="Payne S."/>
            <person name="Lipzen A."/>
            <person name="Martin J."/>
            <person name="Schackwitz W."/>
            <person name="Moriyama E."/>
            <person name="Blum P."/>
        </authorList>
    </citation>
    <scope>NUCLEOTIDE SEQUENCE [LARGE SCALE GENOMIC DNA]</scope>
    <source>
        <strain evidence="20">98/2 SULC</strain>
        <strain evidence="8">SARC-B</strain>
        <strain evidence="9">SARC-C</strain>
        <strain evidence="10 22">SULA</strain>
        <strain evidence="21">SULB</strain>
    </source>
</reference>